<dbReference type="GeneID" id="85391740"/>
<dbReference type="RefSeq" id="XP_060367023.1">
    <property type="nucleotide sequence ID" value="XM_060507841.1"/>
</dbReference>
<proteinExistence type="predicted"/>
<protein>
    <submittedName>
        <fullName evidence="2">Uncharacterized protein</fullName>
    </submittedName>
</protein>
<keyword evidence="3" id="KW-1185">Reference proteome</keyword>
<comment type="caution">
    <text evidence="2">The sequence shown here is derived from an EMBL/GenBank/DDBJ whole genome shotgun (WGS) entry which is preliminary data.</text>
</comment>
<dbReference type="EMBL" id="JAHMHS010000028">
    <property type="protein sequence ID" value="KAK1726968.1"/>
    <property type="molecule type" value="Genomic_DNA"/>
</dbReference>
<reference evidence="2" key="1">
    <citation type="submission" date="2021-12" db="EMBL/GenBank/DDBJ databases">
        <title>Comparative genomics, transcriptomics and evolutionary studies reveal genomic signatures of adaptation to plant cell wall in hemibiotrophic fungi.</title>
        <authorList>
            <consortium name="DOE Joint Genome Institute"/>
            <person name="Baroncelli R."/>
            <person name="Diaz J.F."/>
            <person name="Benocci T."/>
            <person name="Peng M."/>
            <person name="Battaglia E."/>
            <person name="Haridas S."/>
            <person name="Andreopoulos W."/>
            <person name="Labutti K."/>
            <person name="Pangilinan J."/>
            <person name="Floch G.L."/>
            <person name="Makela M.R."/>
            <person name="Henrissat B."/>
            <person name="Grigoriev I.V."/>
            <person name="Crouch J.A."/>
            <person name="De Vries R.P."/>
            <person name="Sukno S.A."/>
            <person name="Thon M.R."/>
        </authorList>
    </citation>
    <scope>NUCLEOTIDE SEQUENCE</scope>
    <source>
        <strain evidence="2">CBS 112980</strain>
    </source>
</reference>
<organism evidence="2 3">
    <name type="scientific">Glomerella acutata</name>
    <name type="common">Colletotrichum acutatum</name>
    <dbReference type="NCBI Taxonomy" id="27357"/>
    <lineage>
        <taxon>Eukaryota</taxon>
        <taxon>Fungi</taxon>
        <taxon>Dikarya</taxon>
        <taxon>Ascomycota</taxon>
        <taxon>Pezizomycotina</taxon>
        <taxon>Sordariomycetes</taxon>
        <taxon>Hypocreomycetidae</taxon>
        <taxon>Glomerellales</taxon>
        <taxon>Glomerellaceae</taxon>
        <taxon>Colletotrichum</taxon>
        <taxon>Colletotrichum acutatum species complex</taxon>
    </lineage>
</organism>
<sequence>MNSFKVEQKELSGMSLTKASKKNYNEKHGAARIRAANQASCLPSATTPPDPGLRTKSSAKSWTALRTWRPSADTHYIHTKPARQDKIDLIMAVVHHI</sequence>
<name>A0AAD8USJ7_GLOAC</name>
<evidence type="ECO:0000256" key="1">
    <source>
        <dbReference type="SAM" id="MobiDB-lite"/>
    </source>
</evidence>
<gene>
    <name evidence="2" type="ORF">BDZ83DRAFT_614533</name>
</gene>
<dbReference type="AlphaFoldDB" id="A0AAD8USJ7"/>
<dbReference type="Proteomes" id="UP001244207">
    <property type="component" value="Unassembled WGS sequence"/>
</dbReference>
<accession>A0AAD8USJ7</accession>
<feature type="region of interest" description="Disordered" evidence="1">
    <location>
        <begin position="1"/>
        <end position="58"/>
    </location>
</feature>
<evidence type="ECO:0000313" key="3">
    <source>
        <dbReference type="Proteomes" id="UP001244207"/>
    </source>
</evidence>
<evidence type="ECO:0000313" key="2">
    <source>
        <dbReference type="EMBL" id="KAK1726968.1"/>
    </source>
</evidence>
<feature type="compositionally biased region" description="Basic and acidic residues" evidence="1">
    <location>
        <begin position="1"/>
        <end position="10"/>
    </location>
</feature>